<dbReference type="InParanoid" id="A0A507AXA9"/>
<dbReference type="GeneID" id="41976751"/>
<feature type="compositionally biased region" description="Polar residues" evidence="1">
    <location>
        <begin position="281"/>
        <end position="297"/>
    </location>
</feature>
<sequence length="334" mass="35961">MEMLHPPESKALPTDCEIWTRHSSLSLMMASLGSSWGFGLLAIILPNIVLQGGWANVFYIEPPSYPAILSISASGNGCPQGTPYFVPAPNGTLDWDDWTLVMPNFTARDGLGSDPTERTKNCQTHLNLAEAPTGWQVTLRGLTARGYVRLDPEATVQALGTVYWSQDPTAASFTWAPAFTSCLLSDMQQATTKNVTLKADSKMEGPATIELRWDTDGPGIWTPCDTPGQRGGHGILNVNFRVVTRGTENGGEAYFGNYGDHFVTEKLDWMWRPCTVHAPSMSATPPASLSGLPTTVSIPAESPTDAGTSGYEQDPPSKTLTTSDKFAPTSAEMA</sequence>
<name>A0A507AXA9_9PEZI</name>
<dbReference type="PANTHER" id="PTHR38847">
    <property type="match status" value="1"/>
</dbReference>
<gene>
    <name evidence="2" type="ORF">E0L32_009304</name>
</gene>
<dbReference type="InterPro" id="IPR025649">
    <property type="entry name" value="DUF4360"/>
</dbReference>
<dbReference type="EMBL" id="SKBQ01000066">
    <property type="protein sequence ID" value="TPX09561.1"/>
    <property type="molecule type" value="Genomic_DNA"/>
</dbReference>
<evidence type="ECO:0000313" key="2">
    <source>
        <dbReference type="EMBL" id="TPX09561.1"/>
    </source>
</evidence>
<proteinExistence type="predicted"/>
<feature type="compositionally biased region" description="Polar residues" evidence="1">
    <location>
        <begin position="305"/>
        <end position="324"/>
    </location>
</feature>
<feature type="region of interest" description="Disordered" evidence="1">
    <location>
        <begin position="281"/>
        <end position="334"/>
    </location>
</feature>
<dbReference type="PANTHER" id="PTHR38847:SF1">
    <property type="entry name" value="PSEUDOURIDINE SYNTHASE RSUA_RLUA-LIKE DOMAIN-CONTAINING PROTEIN"/>
    <property type="match status" value="1"/>
</dbReference>
<evidence type="ECO:0000313" key="3">
    <source>
        <dbReference type="Proteomes" id="UP000319257"/>
    </source>
</evidence>
<accession>A0A507AXA9</accession>
<dbReference type="Proteomes" id="UP000319257">
    <property type="component" value="Unassembled WGS sequence"/>
</dbReference>
<keyword evidence="3" id="KW-1185">Reference proteome</keyword>
<dbReference type="AlphaFoldDB" id="A0A507AXA9"/>
<protein>
    <submittedName>
        <fullName evidence="2">Uncharacterized protein</fullName>
    </submittedName>
</protein>
<organism evidence="2 3">
    <name type="scientific">Thyridium curvatum</name>
    <dbReference type="NCBI Taxonomy" id="1093900"/>
    <lineage>
        <taxon>Eukaryota</taxon>
        <taxon>Fungi</taxon>
        <taxon>Dikarya</taxon>
        <taxon>Ascomycota</taxon>
        <taxon>Pezizomycotina</taxon>
        <taxon>Sordariomycetes</taxon>
        <taxon>Sordariomycetidae</taxon>
        <taxon>Thyridiales</taxon>
        <taxon>Thyridiaceae</taxon>
        <taxon>Thyridium</taxon>
    </lineage>
</organism>
<dbReference type="OrthoDB" id="3786236at2759"/>
<evidence type="ECO:0000256" key="1">
    <source>
        <dbReference type="SAM" id="MobiDB-lite"/>
    </source>
</evidence>
<dbReference type="RefSeq" id="XP_030991272.1">
    <property type="nucleotide sequence ID" value="XM_031144254.1"/>
</dbReference>
<reference evidence="2 3" key="1">
    <citation type="submission" date="2019-06" db="EMBL/GenBank/DDBJ databases">
        <title>Draft genome sequence of the filamentous fungus Phialemoniopsis curvata isolated from diesel fuel.</title>
        <authorList>
            <person name="Varaljay V.A."/>
            <person name="Lyon W.J."/>
            <person name="Crouch A.L."/>
            <person name="Drake C.E."/>
            <person name="Hollomon J.M."/>
            <person name="Nadeau L.J."/>
            <person name="Nunn H.S."/>
            <person name="Stevenson B.S."/>
            <person name="Bojanowski C.L."/>
            <person name="Crookes-Goodson W.J."/>
        </authorList>
    </citation>
    <scope>NUCLEOTIDE SEQUENCE [LARGE SCALE GENOMIC DNA]</scope>
    <source>
        <strain evidence="2 3">D216</strain>
    </source>
</reference>
<dbReference type="Pfam" id="PF14273">
    <property type="entry name" value="DUF4360"/>
    <property type="match status" value="1"/>
</dbReference>
<comment type="caution">
    <text evidence="2">The sequence shown here is derived from an EMBL/GenBank/DDBJ whole genome shotgun (WGS) entry which is preliminary data.</text>
</comment>